<keyword evidence="4" id="KW-1185">Reference proteome</keyword>
<evidence type="ECO:0000256" key="2">
    <source>
        <dbReference type="SAM" id="Phobius"/>
    </source>
</evidence>
<evidence type="ECO:0000256" key="1">
    <source>
        <dbReference type="SAM" id="MobiDB-lite"/>
    </source>
</evidence>
<dbReference type="AlphaFoldDB" id="A0A919MQ80"/>
<keyword evidence="2" id="KW-0812">Transmembrane</keyword>
<feature type="transmembrane region" description="Helical" evidence="2">
    <location>
        <begin position="84"/>
        <end position="105"/>
    </location>
</feature>
<feature type="transmembrane region" description="Helical" evidence="2">
    <location>
        <begin position="60"/>
        <end position="78"/>
    </location>
</feature>
<name>A0A919MQ80_9ACTN</name>
<keyword evidence="2" id="KW-1133">Transmembrane helix</keyword>
<comment type="caution">
    <text evidence="3">The sequence shown here is derived from an EMBL/GenBank/DDBJ whole genome shotgun (WGS) entry which is preliminary data.</text>
</comment>
<evidence type="ECO:0000313" key="4">
    <source>
        <dbReference type="Proteomes" id="UP000647172"/>
    </source>
</evidence>
<dbReference type="Proteomes" id="UP000647172">
    <property type="component" value="Unassembled WGS sequence"/>
</dbReference>
<keyword evidence="2" id="KW-0472">Membrane</keyword>
<sequence>MLPSCETPDAWTTAVVRGVPLSFVFPADIVRAVMTGQEPPSKPHGDDGQNPPDTGMGMTAVSYLLGGMLVWGGIGWLVDHYAGTKGIFAGIGAVVGIAGGVYLIVRRLGA</sequence>
<protein>
    <recommendedName>
        <fullName evidence="5">F0F1-ATPase subunit Ca2+/Mg2+ transporter</fullName>
    </recommendedName>
</protein>
<proteinExistence type="predicted"/>
<gene>
    <name evidence="3" type="ORF">Ani05nite_69100</name>
</gene>
<feature type="region of interest" description="Disordered" evidence="1">
    <location>
        <begin position="35"/>
        <end position="55"/>
    </location>
</feature>
<organism evidence="3 4">
    <name type="scientific">Actinoplanes nipponensis</name>
    <dbReference type="NCBI Taxonomy" id="135950"/>
    <lineage>
        <taxon>Bacteria</taxon>
        <taxon>Bacillati</taxon>
        <taxon>Actinomycetota</taxon>
        <taxon>Actinomycetes</taxon>
        <taxon>Micromonosporales</taxon>
        <taxon>Micromonosporaceae</taxon>
        <taxon>Actinoplanes</taxon>
    </lineage>
</organism>
<accession>A0A919MQ80</accession>
<evidence type="ECO:0000313" key="3">
    <source>
        <dbReference type="EMBL" id="GIE53376.1"/>
    </source>
</evidence>
<dbReference type="EMBL" id="BOMQ01000083">
    <property type="protein sequence ID" value="GIE53376.1"/>
    <property type="molecule type" value="Genomic_DNA"/>
</dbReference>
<reference evidence="3" key="1">
    <citation type="submission" date="2021-01" db="EMBL/GenBank/DDBJ databases">
        <title>Whole genome shotgun sequence of Actinoplanes nipponensis NBRC 14063.</title>
        <authorList>
            <person name="Komaki H."/>
            <person name="Tamura T."/>
        </authorList>
    </citation>
    <scope>NUCLEOTIDE SEQUENCE</scope>
    <source>
        <strain evidence="3">NBRC 14063</strain>
    </source>
</reference>
<evidence type="ECO:0008006" key="5">
    <source>
        <dbReference type="Google" id="ProtNLM"/>
    </source>
</evidence>